<dbReference type="Gene3D" id="3.40.250.10">
    <property type="entry name" value="Rhodanese-like domain"/>
    <property type="match status" value="1"/>
</dbReference>
<dbReference type="RefSeq" id="WP_086534577.1">
    <property type="nucleotide sequence ID" value="NZ_JBLKRZ010000003.1"/>
</dbReference>
<name>A0A243QD37_9ACTN</name>
<dbReference type="AlphaFoldDB" id="A0A243QD37"/>
<dbReference type="Proteomes" id="UP000194632">
    <property type="component" value="Unassembled WGS sequence"/>
</dbReference>
<dbReference type="InterPro" id="IPR036873">
    <property type="entry name" value="Rhodanese-like_dom_sf"/>
</dbReference>
<feature type="domain" description="Rhodanese" evidence="1">
    <location>
        <begin position="30"/>
        <end position="121"/>
    </location>
</feature>
<organism evidence="2 3">
    <name type="scientific">Gordonia lacunae</name>
    <dbReference type="NCBI Taxonomy" id="417102"/>
    <lineage>
        <taxon>Bacteria</taxon>
        <taxon>Bacillati</taxon>
        <taxon>Actinomycetota</taxon>
        <taxon>Actinomycetes</taxon>
        <taxon>Mycobacteriales</taxon>
        <taxon>Gordoniaceae</taxon>
        <taxon>Gordonia</taxon>
    </lineage>
</organism>
<sequence length="124" mass="13249">MSAHRTIDDVLADARSRIARVEPVDIPAELADGAVLVDIRPAAQRAEEGEAPGALVIERNVLEWRCDPASDARIDQAVDHDVRWIILCSQGYTSSLAAAALQELGLHRATDVIGGYEALAPVLG</sequence>
<dbReference type="SMART" id="SM00450">
    <property type="entry name" value="RHOD"/>
    <property type="match status" value="1"/>
</dbReference>
<gene>
    <name evidence="2" type="ORF">CA982_06830</name>
</gene>
<evidence type="ECO:0000313" key="2">
    <source>
        <dbReference type="EMBL" id="OUC79600.1"/>
    </source>
</evidence>
<evidence type="ECO:0000259" key="1">
    <source>
        <dbReference type="PROSITE" id="PS50206"/>
    </source>
</evidence>
<evidence type="ECO:0000313" key="3">
    <source>
        <dbReference type="Proteomes" id="UP000194632"/>
    </source>
</evidence>
<dbReference type="EMBL" id="NGFO01000006">
    <property type="protein sequence ID" value="OUC79600.1"/>
    <property type="molecule type" value="Genomic_DNA"/>
</dbReference>
<accession>A0A243QD37</accession>
<protein>
    <submittedName>
        <fullName evidence="2">Sulfurtransferase</fullName>
    </submittedName>
</protein>
<reference evidence="2 3" key="1">
    <citation type="submission" date="2017-05" db="EMBL/GenBank/DDBJ databases">
        <title>Biotechnological potential of actinobacteria isolated from South African environments.</title>
        <authorList>
            <person name="Le Roes-Hill M."/>
            <person name="Prins A."/>
            <person name="Durrell K.A."/>
        </authorList>
    </citation>
    <scope>NUCLEOTIDE SEQUENCE [LARGE SCALE GENOMIC DNA]</scope>
    <source>
        <strain evidence="2">BS2</strain>
    </source>
</reference>
<dbReference type="STRING" id="417102.CA982_06830"/>
<dbReference type="InterPro" id="IPR001763">
    <property type="entry name" value="Rhodanese-like_dom"/>
</dbReference>
<dbReference type="PROSITE" id="PS50206">
    <property type="entry name" value="RHODANESE_3"/>
    <property type="match status" value="1"/>
</dbReference>
<proteinExistence type="predicted"/>
<comment type="caution">
    <text evidence="2">The sequence shown here is derived from an EMBL/GenBank/DDBJ whole genome shotgun (WGS) entry which is preliminary data.</text>
</comment>
<dbReference type="SUPFAM" id="SSF52821">
    <property type="entry name" value="Rhodanese/Cell cycle control phosphatase"/>
    <property type="match status" value="1"/>
</dbReference>
<dbReference type="GO" id="GO:0016740">
    <property type="term" value="F:transferase activity"/>
    <property type="evidence" value="ECO:0007669"/>
    <property type="project" value="UniProtKB-KW"/>
</dbReference>
<dbReference type="OrthoDB" id="4828183at2"/>
<dbReference type="Pfam" id="PF00581">
    <property type="entry name" value="Rhodanese"/>
    <property type="match status" value="1"/>
</dbReference>
<keyword evidence="3" id="KW-1185">Reference proteome</keyword>
<keyword evidence="2" id="KW-0808">Transferase</keyword>